<dbReference type="OrthoDB" id="7949130at2"/>
<feature type="transmembrane region" description="Helical" evidence="1">
    <location>
        <begin position="122"/>
        <end position="143"/>
    </location>
</feature>
<keyword evidence="1" id="KW-0812">Transmembrane</keyword>
<gene>
    <name evidence="2" type="ORF">SAMN04488523_105276</name>
</gene>
<feature type="transmembrane region" description="Helical" evidence="1">
    <location>
        <begin position="42"/>
        <end position="71"/>
    </location>
</feature>
<dbReference type="InterPro" id="IPR010331">
    <property type="entry name" value="ExoD"/>
</dbReference>
<dbReference type="PANTHER" id="PTHR41795">
    <property type="entry name" value="EXOPOLYSACCHARIDE SYNTHESIS PROTEIN"/>
    <property type="match status" value="1"/>
</dbReference>
<sequence length="194" mass="21205">MSDTDDHTLSHLLDGMEHAATAGSVSVRDIIAEFGDRSVTPFILMVSLLMVSPLSGIPGAPTISACIIILLSAQALYGRRSLWLPDFLLRREMSARRLKKAVQWMRKPCAFVDRHSHKRMRILTSGPMRWLTLAACIVIPLGWPMLEVLPMVTSLGALTVGLMAFGLFTRDGLYVLFGYILAIASAGLGLALLI</sequence>
<protein>
    <submittedName>
        <fullName evidence="2">Uncharacterized conserved protein</fullName>
    </submittedName>
</protein>
<keyword evidence="1" id="KW-0472">Membrane</keyword>
<evidence type="ECO:0000313" key="2">
    <source>
        <dbReference type="EMBL" id="SFE19373.1"/>
    </source>
</evidence>
<dbReference type="AlphaFoldDB" id="A0A1I1YMK0"/>
<dbReference type="RefSeq" id="WP_093923517.1">
    <property type="nucleotide sequence ID" value="NZ_FOMW01000005.1"/>
</dbReference>
<reference evidence="2 3" key="1">
    <citation type="submission" date="2016-10" db="EMBL/GenBank/DDBJ databases">
        <authorList>
            <person name="de Groot N.N."/>
        </authorList>
    </citation>
    <scope>NUCLEOTIDE SEQUENCE [LARGE SCALE GENOMIC DNA]</scope>
    <source>
        <strain evidence="2 3">DSM 11443</strain>
    </source>
</reference>
<evidence type="ECO:0000313" key="3">
    <source>
        <dbReference type="Proteomes" id="UP000198977"/>
    </source>
</evidence>
<dbReference type="PANTHER" id="PTHR41795:SF1">
    <property type="entry name" value="EXOPOLYSACCHARIDE SYNTHESIS PROTEIN"/>
    <property type="match status" value="1"/>
</dbReference>
<name>A0A1I1YMK0_9RHOB</name>
<feature type="transmembrane region" description="Helical" evidence="1">
    <location>
        <begin position="173"/>
        <end position="193"/>
    </location>
</feature>
<dbReference type="PIRSF" id="PIRSF033239">
    <property type="entry name" value="ExoD"/>
    <property type="match status" value="1"/>
</dbReference>
<proteinExistence type="predicted"/>
<accession>A0A1I1YMK0</accession>
<evidence type="ECO:0000256" key="1">
    <source>
        <dbReference type="SAM" id="Phobius"/>
    </source>
</evidence>
<keyword evidence="1" id="KW-1133">Transmembrane helix</keyword>
<dbReference type="EMBL" id="FOMW01000005">
    <property type="protein sequence ID" value="SFE19373.1"/>
    <property type="molecule type" value="Genomic_DNA"/>
</dbReference>
<dbReference type="STRING" id="74348.SAMN04488523_105276"/>
<dbReference type="Proteomes" id="UP000198977">
    <property type="component" value="Unassembled WGS sequence"/>
</dbReference>
<dbReference type="Pfam" id="PF06055">
    <property type="entry name" value="ExoD"/>
    <property type="match status" value="1"/>
</dbReference>
<keyword evidence="3" id="KW-1185">Reference proteome</keyword>
<organism evidence="2 3">
    <name type="scientific">Sulfitobacter brevis</name>
    <dbReference type="NCBI Taxonomy" id="74348"/>
    <lineage>
        <taxon>Bacteria</taxon>
        <taxon>Pseudomonadati</taxon>
        <taxon>Pseudomonadota</taxon>
        <taxon>Alphaproteobacteria</taxon>
        <taxon>Rhodobacterales</taxon>
        <taxon>Roseobacteraceae</taxon>
        <taxon>Sulfitobacter</taxon>
    </lineage>
</organism>